<gene>
    <name evidence="1" type="ORF">J2I48_21955</name>
</gene>
<sequence length="182" mass="20157">MNRSVFLVIWLTIGCQLLGCHHEVPPELPSETTTGKDTFGCLVNGKVWLPGGHVPAVGFGKPKNLEVELGLNPDGKTTNLSVYAQINQGEKHILFFKSGITTVGSYRIGVDSTSDVHYRDESLPKKCWDFYYYSGQPGKQVIDGKIILTRYDSVVSGRFSFTLVQPGCDTIRITDGRFDIKI</sequence>
<dbReference type="Pfam" id="PF19765">
    <property type="entry name" value="DUF6252"/>
    <property type="match status" value="1"/>
</dbReference>
<evidence type="ECO:0000313" key="2">
    <source>
        <dbReference type="Proteomes" id="UP000664795"/>
    </source>
</evidence>
<accession>A0A939G9G8</accession>
<reference evidence="1 2" key="1">
    <citation type="submission" date="2021-03" db="EMBL/GenBank/DDBJ databases">
        <title>Fibrella sp. HMF5036 genome sequencing and assembly.</title>
        <authorList>
            <person name="Kang H."/>
            <person name="Kim H."/>
            <person name="Bae S."/>
            <person name="Joh K."/>
        </authorList>
    </citation>
    <scope>NUCLEOTIDE SEQUENCE [LARGE SCALE GENOMIC DNA]</scope>
    <source>
        <strain evidence="1 2">HMF5036</strain>
    </source>
</reference>
<comment type="caution">
    <text evidence="1">The sequence shown here is derived from an EMBL/GenBank/DDBJ whole genome shotgun (WGS) entry which is preliminary data.</text>
</comment>
<proteinExistence type="predicted"/>
<keyword evidence="2" id="KW-1185">Reference proteome</keyword>
<dbReference type="InterPro" id="IPR046219">
    <property type="entry name" value="DUF6252"/>
</dbReference>
<name>A0A939G9G8_9BACT</name>
<dbReference type="RefSeq" id="WP_207337655.1">
    <property type="nucleotide sequence ID" value="NZ_JAFMYU010000022.1"/>
</dbReference>
<protein>
    <recommendedName>
        <fullName evidence="3">Lipoprotein</fullName>
    </recommendedName>
</protein>
<organism evidence="1 2">
    <name type="scientific">Fibrella aquatilis</name>
    <dbReference type="NCBI Taxonomy" id="2817059"/>
    <lineage>
        <taxon>Bacteria</taxon>
        <taxon>Pseudomonadati</taxon>
        <taxon>Bacteroidota</taxon>
        <taxon>Cytophagia</taxon>
        <taxon>Cytophagales</taxon>
        <taxon>Spirosomataceae</taxon>
        <taxon>Fibrella</taxon>
    </lineage>
</organism>
<dbReference type="PROSITE" id="PS51257">
    <property type="entry name" value="PROKAR_LIPOPROTEIN"/>
    <property type="match status" value="1"/>
</dbReference>
<dbReference type="Proteomes" id="UP000664795">
    <property type="component" value="Unassembled WGS sequence"/>
</dbReference>
<evidence type="ECO:0008006" key="3">
    <source>
        <dbReference type="Google" id="ProtNLM"/>
    </source>
</evidence>
<evidence type="ECO:0000313" key="1">
    <source>
        <dbReference type="EMBL" id="MBO0933688.1"/>
    </source>
</evidence>
<dbReference type="EMBL" id="JAFMYU010000022">
    <property type="protein sequence ID" value="MBO0933688.1"/>
    <property type="molecule type" value="Genomic_DNA"/>
</dbReference>
<dbReference type="AlphaFoldDB" id="A0A939G9G8"/>